<keyword evidence="3 5" id="KW-0808">Transferase</keyword>
<evidence type="ECO:0000313" key="6">
    <source>
        <dbReference type="Proteomes" id="UP000334820"/>
    </source>
</evidence>
<dbReference type="InterPro" id="IPR011610">
    <property type="entry name" value="SAM_mthyl_Trfase_ML2640-like"/>
</dbReference>
<dbReference type="GO" id="GO:0032259">
    <property type="term" value="P:methylation"/>
    <property type="evidence" value="ECO:0007669"/>
    <property type="project" value="UniProtKB-KW"/>
</dbReference>
<dbReference type="Pfam" id="PF04072">
    <property type="entry name" value="LCM"/>
    <property type="match status" value="1"/>
</dbReference>
<evidence type="ECO:0000256" key="3">
    <source>
        <dbReference type="ARBA" id="ARBA00022679"/>
    </source>
</evidence>
<gene>
    <name evidence="5" type="ORF">KTAU_10060</name>
</gene>
<protein>
    <recommendedName>
        <fullName evidence="4">S-adenosyl-L-methionine-dependent methyltransferase</fullName>
        <ecNumber evidence="4">2.1.1.-</ecNumber>
    </recommendedName>
</protein>
<accession>A0A5J4JYZ7</accession>
<organism evidence="5 6">
    <name type="scientific">Thermogemmatispora aurantia</name>
    <dbReference type="NCBI Taxonomy" id="2045279"/>
    <lineage>
        <taxon>Bacteria</taxon>
        <taxon>Bacillati</taxon>
        <taxon>Chloroflexota</taxon>
        <taxon>Ktedonobacteria</taxon>
        <taxon>Thermogemmatisporales</taxon>
        <taxon>Thermogemmatisporaceae</taxon>
        <taxon>Thermogemmatispora</taxon>
    </lineage>
</organism>
<dbReference type="GO" id="GO:0008168">
    <property type="term" value="F:methyltransferase activity"/>
    <property type="evidence" value="ECO:0007669"/>
    <property type="project" value="UniProtKB-UniRule"/>
</dbReference>
<dbReference type="NCBIfam" id="TIGR00027">
    <property type="entry name" value="mthyl_TIGR00027"/>
    <property type="match status" value="1"/>
</dbReference>
<dbReference type="EC" id="2.1.1.-" evidence="4"/>
<dbReference type="AlphaFoldDB" id="A0A5J4JYZ7"/>
<comment type="caution">
    <text evidence="5">The sequence shown here is derived from an EMBL/GenBank/DDBJ whole genome shotgun (WGS) entry which is preliminary data.</text>
</comment>
<keyword evidence="6" id="KW-1185">Reference proteome</keyword>
<dbReference type="PANTHER" id="PTHR43619">
    <property type="entry name" value="S-ADENOSYL-L-METHIONINE-DEPENDENT METHYLTRANSFERASE YKTD-RELATED"/>
    <property type="match status" value="1"/>
</dbReference>
<dbReference type="Proteomes" id="UP000334820">
    <property type="component" value="Unassembled WGS sequence"/>
</dbReference>
<keyword evidence="4" id="KW-0949">S-adenosyl-L-methionine</keyword>
<evidence type="ECO:0000256" key="4">
    <source>
        <dbReference type="RuleBase" id="RU362030"/>
    </source>
</evidence>
<dbReference type="PANTHER" id="PTHR43619:SF2">
    <property type="entry name" value="S-ADENOSYL-L-METHIONINE-DEPENDENT METHYLTRANSFERASES SUPERFAMILY PROTEIN"/>
    <property type="match status" value="1"/>
</dbReference>
<dbReference type="SUPFAM" id="SSF53335">
    <property type="entry name" value="S-adenosyl-L-methionine-dependent methyltransferases"/>
    <property type="match status" value="1"/>
</dbReference>
<comment type="function">
    <text evidence="4">Exhibits S-adenosyl-L-methionine-dependent methyltransferase activity.</text>
</comment>
<keyword evidence="2 4" id="KW-0489">Methyltransferase</keyword>
<dbReference type="Gene3D" id="3.40.50.150">
    <property type="entry name" value="Vaccinia Virus protein VP39"/>
    <property type="match status" value="1"/>
</dbReference>
<dbReference type="InterPro" id="IPR029063">
    <property type="entry name" value="SAM-dependent_MTases_sf"/>
</dbReference>
<sequence>MTETTHWENPVIDMLDSTHQRISVTAFLKAAARAVESQRPDRLFDDPWAALLASREGFSILEKGEDRGASIVVRTHYFDEWLQRLTHEEGLRQIVLPAAELDRRAFRLSWPPATRFFELDLPAVVLYKEARLQVHQAQPRCQRTILAVDLTSSNWENQLQQAGFQPALPSVWLVEGLFFYLPLEQTRQLLARLSRLAAPGSWLGFDAIQSAMLPSPLTSSRIQLTKKNGAPWIGAIDDPVALLASLGWQASFVPNARTGYEYGRAIFPFIAPAVLNAETEKLYHMLVTAKRLPLEEPPRL</sequence>
<comment type="similarity">
    <text evidence="1 4">Belongs to the UPF0677 family.</text>
</comment>
<proteinExistence type="inferred from homology"/>
<dbReference type="InterPro" id="IPR007213">
    <property type="entry name" value="Ppm1/Ppm2/Tcmp"/>
</dbReference>
<evidence type="ECO:0000313" key="5">
    <source>
        <dbReference type="EMBL" id="GER82368.1"/>
    </source>
</evidence>
<evidence type="ECO:0000256" key="2">
    <source>
        <dbReference type="ARBA" id="ARBA00022603"/>
    </source>
</evidence>
<name>A0A5J4JYZ7_9CHLR</name>
<dbReference type="EMBL" id="BKZV01000001">
    <property type="protein sequence ID" value="GER82368.1"/>
    <property type="molecule type" value="Genomic_DNA"/>
</dbReference>
<evidence type="ECO:0000256" key="1">
    <source>
        <dbReference type="ARBA" id="ARBA00008138"/>
    </source>
</evidence>
<reference evidence="5 6" key="1">
    <citation type="journal article" date="2019" name="Int. J. Syst. Evol. Microbiol.">
        <title>Thermogemmatispora aurantia sp. nov. and Thermogemmatispora argillosa sp. nov., within the class Ktedonobacteria, and emended description of the genus Thermogemmatispora.</title>
        <authorList>
            <person name="Zheng Y."/>
            <person name="Wang C.M."/>
            <person name="Sakai Y."/>
            <person name="Abe K."/>
            <person name="Yokota A."/>
            <person name="Yabe S."/>
        </authorList>
    </citation>
    <scope>NUCLEOTIDE SEQUENCE [LARGE SCALE GENOMIC DNA]</scope>
    <source>
        <strain evidence="5 6">A1-2</strain>
    </source>
</reference>